<dbReference type="PROSITE" id="PS50943">
    <property type="entry name" value="HTH_CROC1"/>
    <property type="match status" value="1"/>
</dbReference>
<reference evidence="5" key="1">
    <citation type="submission" date="2018-06" db="EMBL/GenBank/DDBJ databases">
        <authorList>
            <person name="Zhirakovskaya E."/>
        </authorList>
    </citation>
    <scope>NUCLEOTIDE SEQUENCE</scope>
</reference>
<gene>
    <name evidence="5" type="ORF">MNBD_GAMMA23-2548</name>
</gene>
<sequence>MAQKNTIKKRKLFDELMNGVESMQHEREGKITLRTHEVDDLPPLQIDADLIRDTREQLHVSRAVFARRIRVSIRTLENWEQGRAKPNAQAAALIMMVRQFPDTLEKLSSLNNKHAAA</sequence>
<proteinExistence type="predicted"/>
<evidence type="ECO:0000313" key="5">
    <source>
        <dbReference type="EMBL" id="VAW94415.1"/>
    </source>
</evidence>
<dbReference type="AlphaFoldDB" id="A0A3B0ZLL5"/>
<evidence type="ECO:0000256" key="2">
    <source>
        <dbReference type="ARBA" id="ARBA00023125"/>
    </source>
</evidence>
<dbReference type="InterPro" id="IPR010982">
    <property type="entry name" value="Lambda_DNA-bd_dom_sf"/>
</dbReference>
<dbReference type="InterPro" id="IPR001387">
    <property type="entry name" value="Cro/C1-type_HTH"/>
</dbReference>
<keyword evidence="1" id="KW-0805">Transcription regulation</keyword>
<name>A0A3B0ZLL5_9ZZZZ</name>
<dbReference type="EMBL" id="UOFT01000038">
    <property type="protein sequence ID" value="VAW94415.1"/>
    <property type="molecule type" value="Genomic_DNA"/>
</dbReference>
<dbReference type="PANTHER" id="PTHR36511:SF3">
    <property type="entry name" value="ANTITOXIN HIGA-2"/>
    <property type="match status" value="1"/>
</dbReference>
<organism evidence="5">
    <name type="scientific">hydrothermal vent metagenome</name>
    <dbReference type="NCBI Taxonomy" id="652676"/>
    <lineage>
        <taxon>unclassified sequences</taxon>
        <taxon>metagenomes</taxon>
        <taxon>ecological metagenomes</taxon>
    </lineage>
</organism>
<evidence type="ECO:0000256" key="1">
    <source>
        <dbReference type="ARBA" id="ARBA00023015"/>
    </source>
</evidence>
<evidence type="ECO:0000259" key="4">
    <source>
        <dbReference type="PROSITE" id="PS50943"/>
    </source>
</evidence>
<dbReference type="InterPro" id="IPR052359">
    <property type="entry name" value="HTH-type_reg/antitoxin"/>
</dbReference>
<dbReference type="SUPFAM" id="SSF47413">
    <property type="entry name" value="lambda repressor-like DNA-binding domains"/>
    <property type="match status" value="1"/>
</dbReference>
<dbReference type="Gene3D" id="1.10.260.40">
    <property type="entry name" value="lambda repressor-like DNA-binding domains"/>
    <property type="match status" value="1"/>
</dbReference>
<dbReference type="CDD" id="cd00093">
    <property type="entry name" value="HTH_XRE"/>
    <property type="match status" value="1"/>
</dbReference>
<dbReference type="Pfam" id="PF13560">
    <property type="entry name" value="HTH_31"/>
    <property type="match status" value="1"/>
</dbReference>
<feature type="domain" description="HTH cro/C1-type" evidence="4">
    <location>
        <begin position="51"/>
        <end position="104"/>
    </location>
</feature>
<evidence type="ECO:0000256" key="3">
    <source>
        <dbReference type="ARBA" id="ARBA00023163"/>
    </source>
</evidence>
<accession>A0A3B0ZLL5</accession>
<dbReference type="PANTHER" id="PTHR36511">
    <property type="entry name" value="MERR FAMILY BACTERIAL REGULATORY PROTEIN"/>
    <property type="match status" value="1"/>
</dbReference>
<keyword evidence="2" id="KW-0238">DNA-binding</keyword>
<dbReference type="GO" id="GO:0003677">
    <property type="term" value="F:DNA binding"/>
    <property type="evidence" value="ECO:0007669"/>
    <property type="project" value="UniProtKB-KW"/>
</dbReference>
<protein>
    <submittedName>
        <fullName evidence="5">Antitoxin to RelE-like translational repressor toxin</fullName>
    </submittedName>
</protein>
<keyword evidence="3" id="KW-0804">Transcription</keyword>